<dbReference type="Gene3D" id="1.10.472.30">
    <property type="entry name" value="Transcription elongation factor S-II, central domain"/>
    <property type="match status" value="1"/>
</dbReference>
<dbReference type="GO" id="GO:0006351">
    <property type="term" value="P:DNA-templated transcription"/>
    <property type="evidence" value="ECO:0007669"/>
    <property type="project" value="InterPro"/>
</dbReference>
<gene>
    <name evidence="4" type="ORF">CEPIT_LOCUS8870</name>
</gene>
<evidence type="ECO:0000313" key="4">
    <source>
        <dbReference type="EMBL" id="CAH9084372.1"/>
    </source>
</evidence>
<accession>A0AAV0CTN4</accession>
<evidence type="ECO:0000256" key="1">
    <source>
        <dbReference type="SAM" id="MobiDB-lite"/>
    </source>
</evidence>
<sequence length="458" mass="52283">MGVKRSSQVATSDDDGEESPPAPSLANSQKRNKTPLGEDYEGEMHHKEVDKISEDKRKVSKRKTVQDLEVDEDCEETGEGDNRRKKEVVESEAEPSSGEDKQQEEPHEDAKPVGDAVRVSGKGRSRRRHYDAFEYNGYQFCLEDSVLIVPMETKQKPCVAIIKDISMTSKGRVMITGQWFYRPEETEIRAGANWPSCDTRELFYSFHRDEIPAESVMHRCVVHFIPSNKQIPRRIQHPGFLVQRVYDTEQMDLFELLDNNHEDSKQHELDLLVQKTFSRLGDLPYIESEQEELLIKQKCLLRKKSTTSLDVYVRDERPTRSVDTAHHFKALSDFNALTGEKHRDKWLEKLLEAIQSVSISRGGCEGGDVDESNVFYGDVKFCWPDIAVPAVAAVERAAYEELSSDIHKYNKKMHQLCFNLKNNAQLAQQLLKGELEASQILTILSKELKLSGVGQILL</sequence>
<dbReference type="Proteomes" id="UP001152523">
    <property type="component" value="Unassembled WGS sequence"/>
</dbReference>
<keyword evidence="5" id="KW-1185">Reference proteome</keyword>
<dbReference type="PANTHER" id="PTHR46871">
    <property type="entry name" value="BROMO-ADJACENT HOMOLOGY (BAH) DOMAIN-CONTAINING PROTEIN"/>
    <property type="match status" value="1"/>
</dbReference>
<dbReference type="GO" id="GO:0003682">
    <property type="term" value="F:chromatin binding"/>
    <property type="evidence" value="ECO:0007669"/>
    <property type="project" value="InterPro"/>
</dbReference>
<dbReference type="SUPFAM" id="SSF46942">
    <property type="entry name" value="Elongation factor TFIIS domain 2"/>
    <property type="match status" value="1"/>
</dbReference>
<feature type="domain" description="TFIIS central" evidence="3">
    <location>
        <begin position="342"/>
        <end position="458"/>
    </location>
</feature>
<dbReference type="Gene3D" id="2.30.30.490">
    <property type="match status" value="1"/>
</dbReference>
<name>A0AAV0CTN4_9ASTE</name>
<dbReference type="PROSITE" id="PS51038">
    <property type="entry name" value="BAH"/>
    <property type="match status" value="1"/>
</dbReference>
<protein>
    <recommendedName>
        <fullName evidence="6">BAH domain-containing protein</fullName>
    </recommendedName>
</protein>
<dbReference type="InterPro" id="IPR003618">
    <property type="entry name" value="TFIIS_cen_dom"/>
</dbReference>
<dbReference type="InterPro" id="IPR001025">
    <property type="entry name" value="BAH_dom"/>
</dbReference>
<dbReference type="InterPro" id="IPR036575">
    <property type="entry name" value="TFIIS_cen_dom_sf"/>
</dbReference>
<comment type="caution">
    <text evidence="4">The sequence shown here is derived from an EMBL/GenBank/DDBJ whole genome shotgun (WGS) entry which is preliminary data.</text>
</comment>
<evidence type="ECO:0000259" key="3">
    <source>
        <dbReference type="PROSITE" id="PS51321"/>
    </source>
</evidence>
<feature type="domain" description="BAH" evidence="2">
    <location>
        <begin position="138"/>
        <end position="257"/>
    </location>
</feature>
<dbReference type="EMBL" id="CAMAPF010000046">
    <property type="protein sequence ID" value="CAH9084372.1"/>
    <property type="molecule type" value="Genomic_DNA"/>
</dbReference>
<evidence type="ECO:0000259" key="2">
    <source>
        <dbReference type="PROSITE" id="PS51038"/>
    </source>
</evidence>
<proteinExistence type="predicted"/>
<dbReference type="Pfam" id="PF01426">
    <property type="entry name" value="BAH"/>
    <property type="match status" value="1"/>
</dbReference>
<evidence type="ECO:0008006" key="6">
    <source>
        <dbReference type="Google" id="ProtNLM"/>
    </source>
</evidence>
<feature type="region of interest" description="Disordered" evidence="1">
    <location>
        <begin position="1"/>
        <end position="122"/>
    </location>
</feature>
<feature type="compositionally biased region" description="Acidic residues" evidence="1">
    <location>
        <begin position="68"/>
        <end position="79"/>
    </location>
</feature>
<dbReference type="SMART" id="SM00510">
    <property type="entry name" value="TFS2M"/>
    <property type="match status" value="1"/>
</dbReference>
<dbReference type="InterPro" id="IPR043151">
    <property type="entry name" value="BAH_sf"/>
</dbReference>
<organism evidence="4 5">
    <name type="scientific">Cuscuta epithymum</name>
    <dbReference type="NCBI Taxonomy" id="186058"/>
    <lineage>
        <taxon>Eukaryota</taxon>
        <taxon>Viridiplantae</taxon>
        <taxon>Streptophyta</taxon>
        <taxon>Embryophyta</taxon>
        <taxon>Tracheophyta</taxon>
        <taxon>Spermatophyta</taxon>
        <taxon>Magnoliopsida</taxon>
        <taxon>eudicotyledons</taxon>
        <taxon>Gunneridae</taxon>
        <taxon>Pentapetalae</taxon>
        <taxon>asterids</taxon>
        <taxon>lamiids</taxon>
        <taxon>Solanales</taxon>
        <taxon>Convolvulaceae</taxon>
        <taxon>Cuscuteae</taxon>
        <taxon>Cuscuta</taxon>
        <taxon>Cuscuta subgen. Cuscuta</taxon>
    </lineage>
</organism>
<dbReference type="AlphaFoldDB" id="A0AAV0CTN4"/>
<feature type="compositionally biased region" description="Basic and acidic residues" evidence="1">
    <location>
        <begin position="42"/>
        <end position="57"/>
    </location>
</feature>
<dbReference type="PROSITE" id="PS51321">
    <property type="entry name" value="TFIIS_CENTRAL"/>
    <property type="match status" value="1"/>
</dbReference>
<evidence type="ECO:0000313" key="5">
    <source>
        <dbReference type="Proteomes" id="UP001152523"/>
    </source>
</evidence>
<feature type="compositionally biased region" description="Basic and acidic residues" evidence="1">
    <location>
        <begin position="80"/>
        <end position="89"/>
    </location>
</feature>
<feature type="compositionally biased region" description="Polar residues" evidence="1">
    <location>
        <begin position="1"/>
        <end position="11"/>
    </location>
</feature>
<dbReference type="SMART" id="SM00439">
    <property type="entry name" value="BAH"/>
    <property type="match status" value="1"/>
</dbReference>
<dbReference type="Pfam" id="PF07500">
    <property type="entry name" value="TFIIS_M"/>
    <property type="match status" value="1"/>
</dbReference>
<dbReference type="PANTHER" id="PTHR46871:SF1">
    <property type="entry name" value="BROMO-ADJACENT HOMOLOGY (BAH) DOMAIN-CONTAINING PROTEIN"/>
    <property type="match status" value="1"/>
</dbReference>
<feature type="compositionally biased region" description="Basic and acidic residues" evidence="1">
    <location>
        <begin position="98"/>
        <end position="112"/>
    </location>
</feature>
<reference evidence="4" key="1">
    <citation type="submission" date="2022-07" db="EMBL/GenBank/DDBJ databases">
        <authorList>
            <person name="Macas J."/>
            <person name="Novak P."/>
            <person name="Neumann P."/>
        </authorList>
    </citation>
    <scope>NUCLEOTIDE SEQUENCE</scope>
</reference>